<feature type="domain" description="UmuC" evidence="3">
    <location>
        <begin position="10"/>
        <end position="152"/>
    </location>
</feature>
<dbReference type="Gene3D" id="3.40.1170.60">
    <property type="match status" value="1"/>
</dbReference>
<dbReference type="EMBL" id="JAASQJ010000002">
    <property type="protein sequence ID" value="NIJ52814.1"/>
    <property type="molecule type" value="Genomic_DNA"/>
</dbReference>
<name>A0ABX0UL53_9BACT</name>
<dbReference type="InterPro" id="IPR043502">
    <property type="entry name" value="DNA/RNA_pol_sf"/>
</dbReference>
<keyword evidence="2" id="KW-0227">DNA damage</keyword>
<dbReference type="PANTHER" id="PTHR35369:SF2">
    <property type="entry name" value="BLR3025 PROTEIN"/>
    <property type="match status" value="1"/>
</dbReference>
<reference evidence="4 5" key="1">
    <citation type="submission" date="2020-03" db="EMBL/GenBank/DDBJ databases">
        <title>Genomic Encyclopedia of Type Strains, Phase IV (KMG-IV): sequencing the most valuable type-strain genomes for metagenomic binning, comparative biology and taxonomic classification.</title>
        <authorList>
            <person name="Goeker M."/>
        </authorList>
    </citation>
    <scope>NUCLEOTIDE SEQUENCE [LARGE SCALE GENOMIC DNA]</scope>
    <source>
        <strain evidence="4 5">DSM 102865</strain>
    </source>
</reference>
<dbReference type="Gene3D" id="3.30.70.270">
    <property type="match status" value="1"/>
</dbReference>
<accession>A0ABX0UL53</accession>
<comment type="caution">
    <text evidence="4">The sequence shown here is derived from an EMBL/GenBank/DDBJ whole genome shotgun (WGS) entry which is preliminary data.</text>
</comment>
<dbReference type="SUPFAM" id="SSF56672">
    <property type="entry name" value="DNA/RNA polymerases"/>
    <property type="match status" value="1"/>
</dbReference>
<dbReference type="InterPro" id="IPR001126">
    <property type="entry name" value="UmuC"/>
</dbReference>
<evidence type="ECO:0000256" key="2">
    <source>
        <dbReference type="ARBA" id="ARBA00022763"/>
    </source>
</evidence>
<evidence type="ECO:0000313" key="5">
    <source>
        <dbReference type="Proteomes" id="UP001179181"/>
    </source>
</evidence>
<sequence>MPQRFATIWFRHLITDWTVIERPDLKGEQFVLAAPERGRLVVKASSSLALANSIEVGMLVADAKALFPSLEVIDDKPGKADELLEALAEWCIRYTPFAAVNLPDCLILDITGCAYLWGGERAYLKEIVVKLKNIGYDVSVAIADTIGASWAVSHYGQRKRIIDVNGQENALLTLPPAALRLDDIVLERMQKLGFYQIRNFINMPRSVLRRRFGQQLLDRIDQALGNAIEIIQPVQPIVPYQERLPCLEPIVTATGIQIALRRLLKMLCGRLAKEGKGLRSAIFKGHRVDGKMEQIDIVTNSGSHHVEHLFRLFELKISTIEPDLGIELFLLEAPVVEDVDPVQETLWNLSGSADDVSLMELLDRLAGRAGMQSIQRYLPDEHHWPERSIKVAASLTEKPETNWRTDRPRPVHLLLDPLPIQATSPVPDYPPMLFRYKGEVHTIKRADGPERIEREWWLEQGLHRDYYCVEDQFGARYWIFRLGHYDENNSKWFIHGFFS</sequence>
<dbReference type="RefSeq" id="WP_167269506.1">
    <property type="nucleotide sequence ID" value="NZ_JAASQJ010000002.1"/>
</dbReference>
<comment type="similarity">
    <text evidence="1">Belongs to the DNA polymerase type-Y family.</text>
</comment>
<protein>
    <submittedName>
        <fullName evidence="4">Protein ImuB</fullName>
    </submittedName>
</protein>
<gene>
    <name evidence="4" type="ORF">FHS68_001984</name>
</gene>
<organism evidence="4 5">
    <name type="scientific">Dyadobacter arcticus</name>
    <dbReference type="NCBI Taxonomy" id="1078754"/>
    <lineage>
        <taxon>Bacteria</taxon>
        <taxon>Pseudomonadati</taxon>
        <taxon>Bacteroidota</taxon>
        <taxon>Cytophagia</taxon>
        <taxon>Cytophagales</taxon>
        <taxon>Spirosomataceae</taxon>
        <taxon>Dyadobacter</taxon>
    </lineage>
</organism>
<dbReference type="Pfam" id="PF00817">
    <property type="entry name" value="IMS"/>
    <property type="match status" value="1"/>
</dbReference>
<dbReference type="Proteomes" id="UP001179181">
    <property type="component" value="Unassembled WGS sequence"/>
</dbReference>
<dbReference type="InterPro" id="IPR050356">
    <property type="entry name" value="SulA_CellDiv_inhibitor"/>
</dbReference>
<evidence type="ECO:0000256" key="1">
    <source>
        <dbReference type="ARBA" id="ARBA00010945"/>
    </source>
</evidence>
<evidence type="ECO:0000313" key="4">
    <source>
        <dbReference type="EMBL" id="NIJ52814.1"/>
    </source>
</evidence>
<dbReference type="PANTHER" id="PTHR35369">
    <property type="entry name" value="BLR3025 PROTEIN-RELATED"/>
    <property type="match status" value="1"/>
</dbReference>
<keyword evidence="5" id="KW-1185">Reference proteome</keyword>
<dbReference type="InterPro" id="IPR043128">
    <property type="entry name" value="Rev_trsase/Diguanyl_cyclase"/>
</dbReference>
<evidence type="ECO:0000259" key="3">
    <source>
        <dbReference type="Pfam" id="PF00817"/>
    </source>
</evidence>
<dbReference type="CDD" id="cd03468">
    <property type="entry name" value="PolY_like"/>
    <property type="match status" value="1"/>
</dbReference>
<proteinExistence type="inferred from homology"/>